<reference evidence="1" key="1">
    <citation type="journal article" date="2023" name="Science">
        <title>Genome structures resolve the early diversification of teleost fishes.</title>
        <authorList>
            <person name="Parey E."/>
            <person name="Louis A."/>
            <person name="Montfort J."/>
            <person name="Bouchez O."/>
            <person name="Roques C."/>
            <person name="Iampietro C."/>
            <person name="Lluch J."/>
            <person name="Castinel A."/>
            <person name="Donnadieu C."/>
            <person name="Desvignes T."/>
            <person name="Floi Bucao C."/>
            <person name="Jouanno E."/>
            <person name="Wen M."/>
            <person name="Mejri S."/>
            <person name="Dirks R."/>
            <person name="Jansen H."/>
            <person name="Henkel C."/>
            <person name="Chen W.J."/>
            <person name="Zahm M."/>
            <person name="Cabau C."/>
            <person name="Klopp C."/>
            <person name="Thompson A.W."/>
            <person name="Robinson-Rechavi M."/>
            <person name="Braasch I."/>
            <person name="Lecointre G."/>
            <person name="Bobe J."/>
            <person name="Postlethwait J.H."/>
            <person name="Berthelot C."/>
            <person name="Roest Crollius H."/>
            <person name="Guiguen Y."/>
        </authorList>
    </citation>
    <scope>NUCLEOTIDE SEQUENCE</scope>
    <source>
        <strain evidence="1">NC1722</strain>
    </source>
</reference>
<dbReference type="AlphaFoldDB" id="A0AAD7T769"/>
<keyword evidence="2" id="KW-1185">Reference proteome</keyword>
<evidence type="ECO:0000313" key="2">
    <source>
        <dbReference type="Proteomes" id="UP001221898"/>
    </source>
</evidence>
<accession>A0AAD7T769</accession>
<dbReference type="Proteomes" id="UP001221898">
    <property type="component" value="Unassembled WGS sequence"/>
</dbReference>
<protein>
    <submittedName>
        <fullName evidence="1">Uncharacterized protein</fullName>
    </submittedName>
</protein>
<comment type="caution">
    <text evidence="1">The sequence shown here is derived from an EMBL/GenBank/DDBJ whole genome shotgun (WGS) entry which is preliminary data.</text>
</comment>
<proteinExistence type="predicted"/>
<gene>
    <name evidence="1" type="ORF">AAFF_G00401960</name>
</gene>
<dbReference type="EMBL" id="JAINUG010000008">
    <property type="protein sequence ID" value="KAJ8415639.1"/>
    <property type="molecule type" value="Genomic_DNA"/>
</dbReference>
<name>A0AAD7T769_9TELE</name>
<sequence>MCLCKEREEIKIRNTRSQSSRAKIQPKGIGFPADKLTGQEIAAERKLMGSRAFKQCGKAYCSRNCLPLKPAGRRSASAELLSGTPGLPGMVLSATGAALLRRDGSSSPWEAARLELNAAKHMEELREVTRGS</sequence>
<organism evidence="1 2">
    <name type="scientific">Aldrovandia affinis</name>
    <dbReference type="NCBI Taxonomy" id="143900"/>
    <lineage>
        <taxon>Eukaryota</taxon>
        <taxon>Metazoa</taxon>
        <taxon>Chordata</taxon>
        <taxon>Craniata</taxon>
        <taxon>Vertebrata</taxon>
        <taxon>Euteleostomi</taxon>
        <taxon>Actinopterygii</taxon>
        <taxon>Neopterygii</taxon>
        <taxon>Teleostei</taxon>
        <taxon>Notacanthiformes</taxon>
        <taxon>Halosauridae</taxon>
        <taxon>Aldrovandia</taxon>
    </lineage>
</organism>
<evidence type="ECO:0000313" key="1">
    <source>
        <dbReference type="EMBL" id="KAJ8415639.1"/>
    </source>
</evidence>